<dbReference type="Pfam" id="PF01299">
    <property type="entry name" value="Lamp2-like_luminal"/>
    <property type="match status" value="2"/>
</dbReference>
<comment type="subcellular location">
    <subcellularLocation>
        <location evidence="1">Cell membrane</location>
        <topology evidence="1">Single-pass type I membrane protein</topology>
    </subcellularLocation>
    <subcellularLocation>
        <location evidence="2">Endosome membrane</location>
        <topology evidence="2">Single-pass type I membrane protein</topology>
    </subcellularLocation>
    <subcellularLocation>
        <location evidence="12">Lysosome membrane</location>
        <topology evidence="12">Single-pass type I membrane protein</topology>
    </subcellularLocation>
</comment>
<feature type="domain" description="Lysosome-associated membrane glycoprotein 2-like luminal" evidence="15">
    <location>
        <begin position="24"/>
        <end position="168"/>
    </location>
</feature>
<comment type="similarity">
    <text evidence="12">Belongs to the LAMP family.</text>
</comment>
<feature type="domain" description="Lysosome-associated membrane glycoprotein 2-like transmembrane" evidence="16">
    <location>
        <begin position="371"/>
        <end position="402"/>
    </location>
</feature>
<dbReference type="InterPro" id="IPR048528">
    <property type="entry name" value="Lamp2-like_luminal"/>
</dbReference>
<evidence type="ECO:0000256" key="13">
    <source>
        <dbReference type="SAM" id="Phobius"/>
    </source>
</evidence>
<feature type="chain" id="PRO_5021474599" evidence="14">
    <location>
        <begin position="21"/>
        <end position="404"/>
    </location>
</feature>
<evidence type="ECO:0000256" key="8">
    <source>
        <dbReference type="ARBA" id="ARBA00023136"/>
    </source>
</evidence>
<dbReference type="AlphaFoldDB" id="A0A4W5N3N4"/>
<evidence type="ECO:0000256" key="5">
    <source>
        <dbReference type="ARBA" id="ARBA00022729"/>
    </source>
</evidence>
<dbReference type="GO" id="GO:0005886">
    <property type="term" value="C:plasma membrane"/>
    <property type="evidence" value="ECO:0007669"/>
    <property type="project" value="UniProtKB-SubCell"/>
</dbReference>
<keyword evidence="4 12" id="KW-0812">Transmembrane</keyword>
<evidence type="ECO:0000256" key="3">
    <source>
        <dbReference type="ARBA" id="ARBA00022475"/>
    </source>
</evidence>
<dbReference type="InterPro" id="IPR002000">
    <property type="entry name" value="Lysosome-assoc_membr_glycop"/>
</dbReference>
<keyword evidence="7 13" id="KW-1133">Transmembrane helix</keyword>
<keyword evidence="10" id="KW-0325">Glycoprotein</keyword>
<dbReference type="FunFam" id="2.40.160.110:FF:000001">
    <property type="entry name" value="lysosome-associated membrane glycoprotein 2 isoform X2"/>
    <property type="match status" value="1"/>
</dbReference>
<keyword evidence="11 12" id="KW-0458">Lysosome</keyword>
<name>A0A4W5N3N4_9TELE</name>
<dbReference type="Proteomes" id="UP000314982">
    <property type="component" value="Unassembled WGS sequence"/>
</dbReference>
<feature type="transmembrane region" description="Helical" evidence="13">
    <location>
        <begin position="369"/>
        <end position="392"/>
    </location>
</feature>
<dbReference type="GO" id="GO:0031902">
    <property type="term" value="C:late endosome membrane"/>
    <property type="evidence" value="ECO:0007669"/>
    <property type="project" value="TreeGrafter"/>
</dbReference>
<organism evidence="17 18">
    <name type="scientific">Hucho hucho</name>
    <name type="common">huchen</name>
    <dbReference type="NCBI Taxonomy" id="62062"/>
    <lineage>
        <taxon>Eukaryota</taxon>
        <taxon>Metazoa</taxon>
        <taxon>Chordata</taxon>
        <taxon>Craniata</taxon>
        <taxon>Vertebrata</taxon>
        <taxon>Euteleostomi</taxon>
        <taxon>Actinopterygii</taxon>
        <taxon>Neopterygii</taxon>
        <taxon>Teleostei</taxon>
        <taxon>Protacanthopterygii</taxon>
        <taxon>Salmoniformes</taxon>
        <taxon>Salmonidae</taxon>
        <taxon>Salmoninae</taxon>
        <taxon>Hucho</taxon>
    </lineage>
</organism>
<evidence type="ECO:0000313" key="18">
    <source>
        <dbReference type="Proteomes" id="UP000314982"/>
    </source>
</evidence>
<accession>A0A4W5N3N4</accession>
<dbReference type="Pfam" id="PF21222">
    <property type="entry name" value="Lamp2_2nd"/>
    <property type="match status" value="1"/>
</dbReference>
<evidence type="ECO:0000256" key="10">
    <source>
        <dbReference type="ARBA" id="ARBA00023180"/>
    </source>
</evidence>
<dbReference type="GO" id="GO:0072594">
    <property type="term" value="P:establishment of protein localization to organelle"/>
    <property type="evidence" value="ECO:0007669"/>
    <property type="project" value="TreeGrafter"/>
</dbReference>
<evidence type="ECO:0000259" key="15">
    <source>
        <dbReference type="Pfam" id="PF01299"/>
    </source>
</evidence>
<sequence>MFWCAFVVLFLALGNELSHATEVSVNNTENKLCLYANLMVNFSVTYEVGVNKSETVLFVLPENVTTEGSTCNNTTSTLKLGFGDGHSWAVEFTKDNKTYQVDSIVFTYNLNDSSVFPNSTSNETKSVTAEPRITNVGVDTYYSCKSENVQRVESVTQTLYDVTLQAFVTNGSKSDTDTVCAADLTSTTVAPTTTVTTTAAPTSTPTPTLPTPTTGNYSIAPDFNSTACLMATFGLRIGYKQGDKVETINLVPSATEVGGACGVNSSNLILTSDTITVMFTFSNDSKKFHLQALNVTVKQATGAVVVAANTNMSIWAAAVGSSYMCNKEQTLTVTDTLTLYTFKLRVQPFGVEKGEFATAHECSLDDTSILIPVIVGAALACLILIVVIAYVIGRRKTYVGYQTL</sequence>
<evidence type="ECO:0000256" key="2">
    <source>
        <dbReference type="ARBA" id="ARBA00004530"/>
    </source>
</evidence>
<dbReference type="GeneTree" id="ENSGT00950000182899"/>
<evidence type="ECO:0000256" key="11">
    <source>
        <dbReference type="ARBA" id="ARBA00023228"/>
    </source>
</evidence>
<reference evidence="17" key="2">
    <citation type="submission" date="2025-08" db="UniProtKB">
        <authorList>
            <consortium name="Ensembl"/>
        </authorList>
    </citation>
    <scope>IDENTIFICATION</scope>
</reference>
<reference evidence="18" key="1">
    <citation type="submission" date="2018-06" db="EMBL/GenBank/DDBJ databases">
        <title>Genome assembly of Danube salmon.</title>
        <authorList>
            <person name="Macqueen D.J."/>
            <person name="Gundappa M.K."/>
        </authorList>
    </citation>
    <scope>NUCLEOTIDE SEQUENCE [LARGE SCALE GENOMIC DNA]</scope>
</reference>
<proteinExistence type="inferred from homology"/>
<evidence type="ECO:0000313" key="17">
    <source>
        <dbReference type="Ensembl" id="ENSHHUP00000045272.1"/>
    </source>
</evidence>
<keyword evidence="9 12" id="KW-1015">Disulfide bond</keyword>
<keyword evidence="8 12" id="KW-0472">Membrane</keyword>
<dbReference type="PANTHER" id="PTHR11506:SF6">
    <property type="entry name" value="LYSOSOME-ASSOCIATED MEMBRANE GLYCOPROTEIN 2"/>
    <property type="match status" value="1"/>
</dbReference>
<keyword evidence="18" id="KW-1185">Reference proteome</keyword>
<comment type="caution">
    <text evidence="12">Lacks conserved residue(s) required for the propagation of feature annotation.</text>
</comment>
<dbReference type="PANTHER" id="PTHR11506">
    <property type="entry name" value="LYSOSOME-ASSOCIATED MEMBRANE GLYCOPROTEIN"/>
    <property type="match status" value="1"/>
</dbReference>
<feature type="disulfide bond" evidence="12">
    <location>
        <begin position="325"/>
        <end position="362"/>
    </location>
</feature>
<evidence type="ECO:0000256" key="14">
    <source>
        <dbReference type="SAM" id="SignalP"/>
    </source>
</evidence>
<evidence type="ECO:0000256" key="6">
    <source>
        <dbReference type="ARBA" id="ARBA00022753"/>
    </source>
</evidence>
<dbReference type="GO" id="GO:0005765">
    <property type="term" value="C:lysosomal membrane"/>
    <property type="evidence" value="ECO:0007669"/>
    <property type="project" value="UniProtKB-SubCell"/>
</dbReference>
<dbReference type="PRINTS" id="PR00336">
    <property type="entry name" value="LYSASSOCTDMP"/>
</dbReference>
<evidence type="ECO:0000256" key="4">
    <source>
        <dbReference type="ARBA" id="ARBA00022692"/>
    </source>
</evidence>
<feature type="signal peptide" evidence="14">
    <location>
        <begin position="1"/>
        <end position="20"/>
    </location>
</feature>
<feature type="disulfide bond" evidence="12">
    <location>
        <begin position="144"/>
        <end position="180"/>
    </location>
</feature>
<evidence type="ECO:0000256" key="7">
    <source>
        <dbReference type="ARBA" id="ARBA00022989"/>
    </source>
</evidence>
<evidence type="ECO:0000256" key="12">
    <source>
        <dbReference type="PROSITE-ProRule" id="PRU00740"/>
    </source>
</evidence>
<dbReference type="Gene3D" id="2.40.160.110">
    <property type="match status" value="2"/>
</dbReference>
<dbReference type="InterPro" id="IPR048524">
    <property type="entry name" value="Lamp2-like_TM"/>
</dbReference>
<keyword evidence="3" id="KW-1003">Cell membrane</keyword>
<reference evidence="17" key="3">
    <citation type="submission" date="2025-09" db="UniProtKB">
        <authorList>
            <consortium name="Ensembl"/>
        </authorList>
    </citation>
    <scope>IDENTIFICATION</scope>
</reference>
<dbReference type="PROSITE" id="PS51407">
    <property type="entry name" value="LAMP_3"/>
    <property type="match status" value="1"/>
</dbReference>
<evidence type="ECO:0000256" key="9">
    <source>
        <dbReference type="ARBA" id="ARBA00023157"/>
    </source>
</evidence>
<dbReference type="Ensembl" id="ENSHHUT00000046948.1">
    <property type="protein sequence ID" value="ENSHHUP00000045272.1"/>
    <property type="gene ID" value="ENSHHUG00000027622.1"/>
</dbReference>
<evidence type="ECO:0000256" key="1">
    <source>
        <dbReference type="ARBA" id="ARBA00004251"/>
    </source>
</evidence>
<keyword evidence="5 14" id="KW-0732">Signal</keyword>
<keyword evidence="6" id="KW-0967">Endosome</keyword>
<feature type="domain" description="Lysosome-associated membrane glycoprotein 2-like luminal" evidence="15">
    <location>
        <begin position="212"/>
        <end position="352"/>
    </location>
</feature>
<protein>
    <submittedName>
        <fullName evidence="17">Lysosomal-associated membrane protein 2</fullName>
    </submittedName>
</protein>
<evidence type="ECO:0000259" key="16">
    <source>
        <dbReference type="Pfam" id="PF21222"/>
    </source>
</evidence>